<dbReference type="AlphaFoldDB" id="A0A8S9Y5B8"/>
<keyword evidence="4" id="KW-1185">Reference proteome</keyword>
<feature type="region of interest" description="Disordered" evidence="1">
    <location>
        <begin position="525"/>
        <end position="555"/>
    </location>
</feature>
<dbReference type="EMBL" id="WIXP02000001">
    <property type="protein sequence ID" value="KAF6215929.1"/>
    <property type="molecule type" value="Genomic_DNA"/>
</dbReference>
<protein>
    <recommendedName>
        <fullName evidence="2">(+)RNA virus helicase C-terminal domain-containing protein</fullName>
    </recommendedName>
</protein>
<evidence type="ECO:0000256" key="1">
    <source>
        <dbReference type="SAM" id="MobiDB-lite"/>
    </source>
</evidence>
<dbReference type="Pfam" id="PF01443">
    <property type="entry name" value="Viral_helicase1"/>
    <property type="match status" value="1"/>
</dbReference>
<dbReference type="GO" id="GO:0005524">
    <property type="term" value="F:ATP binding"/>
    <property type="evidence" value="ECO:0007669"/>
    <property type="project" value="InterPro"/>
</dbReference>
<proteinExistence type="predicted"/>
<evidence type="ECO:0000313" key="3">
    <source>
        <dbReference type="EMBL" id="KAF6215929.1"/>
    </source>
</evidence>
<reference evidence="3" key="1">
    <citation type="journal article" date="2021" name="Mol. Ecol. Resour.">
        <title>Apolygus lucorum genome provides insights into omnivorousness and mesophyll feeding.</title>
        <authorList>
            <person name="Liu Y."/>
            <person name="Liu H."/>
            <person name="Wang H."/>
            <person name="Huang T."/>
            <person name="Liu B."/>
            <person name="Yang B."/>
            <person name="Yin L."/>
            <person name="Li B."/>
            <person name="Zhang Y."/>
            <person name="Zhang S."/>
            <person name="Jiang F."/>
            <person name="Zhang X."/>
            <person name="Ren Y."/>
            <person name="Wang B."/>
            <person name="Wang S."/>
            <person name="Lu Y."/>
            <person name="Wu K."/>
            <person name="Fan W."/>
            <person name="Wang G."/>
        </authorList>
    </citation>
    <scope>NUCLEOTIDE SEQUENCE</scope>
    <source>
        <strain evidence="3">12Hb</strain>
    </source>
</reference>
<evidence type="ECO:0000313" key="4">
    <source>
        <dbReference type="Proteomes" id="UP000466442"/>
    </source>
</evidence>
<dbReference type="Proteomes" id="UP000466442">
    <property type="component" value="Linkage Group LG1"/>
</dbReference>
<organism evidence="3 4">
    <name type="scientific">Apolygus lucorum</name>
    <name type="common">Small green plant bug</name>
    <name type="synonym">Lygocoris lucorum</name>
    <dbReference type="NCBI Taxonomy" id="248454"/>
    <lineage>
        <taxon>Eukaryota</taxon>
        <taxon>Metazoa</taxon>
        <taxon>Ecdysozoa</taxon>
        <taxon>Arthropoda</taxon>
        <taxon>Hexapoda</taxon>
        <taxon>Insecta</taxon>
        <taxon>Pterygota</taxon>
        <taxon>Neoptera</taxon>
        <taxon>Paraneoptera</taxon>
        <taxon>Hemiptera</taxon>
        <taxon>Heteroptera</taxon>
        <taxon>Panheteroptera</taxon>
        <taxon>Cimicomorpha</taxon>
        <taxon>Miridae</taxon>
        <taxon>Mirini</taxon>
        <taxon>Apolygus</taxon>
    </lineage>
</organism>
<gene>
    <name evidence="3" type="ORF">GE061_000266</name>
</gene>
<feature type="domain" description="(+)RNA virus helicase C-terminal" evidence="2">
    <location>
        <begin position="365"/>
        <end position="442"/>
    </location>
</feature>
<sequence>MALTTQSMVEIAKSTNAAALANSEAVAQFRASIDASVKLPFTFPREVKRAVEEQVHPIQLIWTEGKAPCHDHPVLYCLREVHRILLLRVFNVYTTNLKTCVVGSSHREISKYSSNPSICFQVNYSEPKDLSRFALKAAEQITSALLSKVKRNKHIRQDPDKVTEPSKLKRFKHYKELMKDLNTLAGGMRIFPEPVKCNVLIFEDSAYNYGEKEWLEIFERTGAQVAYGYGIFPLELLFEDFPGHEALLVECESESFQTPKNFVNGLLKWTTKQDFTFDLYGGFGLEEDIPDCHVCNETSPDLGEQILQCEYKGVTKHAFSLTDSELSELKTSLRVEAGSPFEKVMDEARKNLPNSGFSYECEVVYVSAGPGCGKSFYVRTIAETGALILSPFVKLAGDYSDKTAGGTNKWNFKTQHRALETVGHETIFVDEFTSYDYRLLAFGLTGSYVLNNMLEYFPKKEVEKATEKSYEEFLPIGASTEKSIKVEESQTESSEDALEKALIESDSGSSGRILVARRTKVGTRAAGVAVPPGGLPSKTPYPSGVPSSQRRPRPQHLTAKDSQIVFIAHSPVWKRPPLISIEPSGLLATIFMDTSPSSR</sequence>
<dbReference type="InterPro" id="IPR027351">
    <property type="entry name" value="(+)RNA_virus_helicase_core_dom"/>
</dbReference>
<evidence type="ECO:0000259" key="2">
    <source>
        <dbReference type="Pfam" id="PF01443"/>
    </source>
</evidence>
<name>A0A8S9Y5B8_APOLU</name>
<accession>A0A8S9Y5B8</accession>
<comment type="caution">
    <text evidence="3">The sequence shown here is derived from an EMBL/GenBank/DDBJ whole genome shotgun (WGS) entry which is preliminary data.</text>
</comment>